<organism evidence="2 3">
    <name type="scientific">Candidatus Falkowbacteria bacterium GW2011_GWA2_41_14</name>
    <dbReference type="NCBI Taxonomy" id="1618635"/>
    <lineage>
        <taxon>Bacteria</taxon>
        <taxon>Candidatus Falkowiibacteriota</taxon>
    </lineage>
</organism>
<gene>
    <name evidence="2" type="ORF">UU43_C0004G0032</name>
</gene>
<feature type="region of interest" description="Disordered" evidence="1">
    <location>
        <begin position="14"/>
        <end position="37"/>
    </location>
</feature>
<dbReference type="Proteomes" id="UP000034190">
    <property type="component" value="Unassembled WGS sequence"/>
</dbReference>
<evidence type="ECO:0000313" key="2">
    <source>
        <dbReference type="EMBL" id="KKR91584.1"/>
    </source>
</evidence>
<dbReference type="AlphaFoldDB" id="A0A0G0US62"/>
<dbReference type="EMBL" id="LCAP01000004">
    <property type="protein sequence ID" value="KKR91584.1"/>
    <property type="molecule type" value="Genomic_DNA"/>
</dbReference>
<reference evidence="2 3" key="1">
    <citation type="journal article" date="2015" name="Nature">
        <title>rRNA introns, odd ribosomes, and small enigmatic genomes across a large radiation of phyla.</title>
        <authorList>
            <person name="Brown C.T."/>
            <person name="Hug L.A."/>
            <person name="Thomas B.C."/>
            <person name="Sharon I."/>
            <person name="Castelle C.J."/>
            <person name="Singh A."/>
            <person name="Wilkins M.J."/>
            <person name="Williams K.H."/>
            <person name="Banfield J.F."/>
        </authorList>
    </citation>
    <scope>NUCLEOTIDE SEQUENCE [LARGE SCALE GENOMIC DNA]</scope>
</reference>
<protein>
    <submittedName>
        <fullName evidence="2">Uncharacterized protein</fullName>
    </submittedName>
</protein>
<name>A0A0G0US62_9BACT</name>
<evidence type="ECO:0000256" key="1">
    <source>
        <dbReference type="SAM" id="MobiDB-lite"/>
    </source>
</evidence>
<sequence>MELIKHITQHPITTSAQPIIMTDTSDTNSSCQPQTPPIHPMFQTYHLPLPPNVCHQAKFFLADSQKTNTHSQQAKQGITNKLQQQKRPFHTMNTPYG</sequence>
<evidence type="ECO:0000313" key="3">
    <source>
        <dbReference type="Proteomes" id="UP000034190"/>
    </source>
</evidence>
<accession>A0A0G0US62</accession>
<feature type="compositionally biased region" description="Polar residues" evidence="1">
    <location>
        <begin position="14"/>
        <end position="33"/>
    </location>
</feature>
<proteinExistence type="predicted"/>
<comment type="caution">
    <text evidence="2">The sequence shown here is derived from an EMBL/GenBank/DDBJ whole genome shotgun (WGS) entry which is preliminary data.</text>
</comment>
<feature type="region of interest" description="Disordered" evidence="1">
    <location>
        <begin position="65"/>
        <end position="97"/>
    </location>
</feature>